<dbReference type="Proteomes" id="UP000324222">
    <property type="component" value="Unassembled WGS sequence"/>
</dbReference>
<evidence type="ECO:0000313" key="1">
    <source>
        <dbReference type="EMBL" id="MPC58272.1"/>
    </source>
</evidence>
<evidence type="ECO:0000313" key="2">
    <source>
        <dbReference type="Proteomes" id="UP000324222"/>
    </source>
</evidence>
<protein>
    <submittedName>
        <fullName evidence="1">Uncharacterized protein</fullName>
    </submittedName>
</protein>
<dbReference type="EMBL" id="VSRR010015519">
    <property type="protein sequence ID" value="MPC58272.1"/>
    <property type="molecule type" value="Genomic_DNA"/>
</dbReference>
<gene>
    <name evidence="1" type="ORF">E2C01_052268</name>
</gene>
<name>A0A5B7GH40_PORTR</name>
<comment type="caution">
    <text evidence="1">The sequence shown here is derived from an EMBL/GenBank/DDBJ whole genome shotgun (WGS) entry which is preliminary data.</text>
</comment>
<reference evidence="1 2" key="1">
    <citation type="submission" date="2019-05" db="EMBL/GenBank/DDBJ databases">
        <title>Another draft genome of Portunus trituberculatus and its Hox gene families provides insights of decapod evolution.</title>
        <authorList>
            <person name="Jeong J.-H."/>
            <person name="Song I."/>
            <person name="Kim S."/>
            <person name="Choi T."/>
            <person name="Kim D."/>
            <person name="Ryu S."/>
            <person name="Kim W."/>
        </authorList>
    </citation>
    <scope>NUCLEOTIDE SEQUENCE [LARGE SCALE GENOMIC DNA]</scope>
    <source>
        <tissue evidence="1">Muscle</tissue>
    </source>
</reference>
<dbReference type="AlphaFoldDB" id="A0A5B7GH40"/>
<keyword evidence="2" id="KW-1185">Reference proteome</keyword>
<organism evidence="1 2">
    <name type="scientific">Portunus trituberculatus</name>
    <name type="common">Swimming crab</name>
    <name type="synonym">Neptunus trituberculatus</name>
    <dbReference type="NCBI Taxonomy" id="210409"/>
    <lineage>
        <taxon>Eukaryota</taxon>
        <taxon>Metazoa</taxon>
        <taxon>Ecdysozoa</taxon>
        <taxon>Arthropoda</taxon>
        <taxon>Crustacea</taxon>
        <taxon>Multicrustacea</taxon>
        <taxon>Malacostraca</taxon>
        <taxon>Eumalacostraca</taxon>
        <taxon>Eucarida</taxon>
        <taxon>Decapoda</taxon>
        <taxon>Pleocyemata</taxon>
        <taxon>Brachyura</taxon>
        <taxon>Eubrachyura</taxon>
        <taxon>Portunoidea</taxon>
        <taxon>Portunidae</taxon>
        <taxon>Portuninae</taxon>
        <taxon>Portunus</taxon>
    </lineage>
</organism>
<proteinExistence type="predicted"/>
<sequence>MFLSSPCICFRWHTRNYDFPLFQFLCFDCYFHYFHHTITILSRTIISTPPPPFPFLSLLQLLHLSSSKLTWLSSFGFVSSMHITSGLFLSNNL</sequence>
<accession>A0A5B7GH40</accession>